<gene>
    <name evidence="1" type="ORF">G9U52_07315</name>
</gene>
<evidence type="ECO:0000313" key="2">
    <source>
        <dbReference type="Proteomes" id="UP001165962"/>
    </source>
</evidence>
<comment type="caution">
    <text evidence="1">The sequence shown here is derived from an EMBL/GenBank/DDBJ whole genome shotgun (WGS) entry which is preliminary data.</text>
</comment>
<protein>
    <submittedName>
        <fullName evidence="1">Uncharacterized protein</fullName>
    </submittedName>
</protein>
<dbReference type="RefSeq" id="WP_166147782.1">
    <property type="nucleotide sequence ID" value="NZ_JAAOIW010000002.1"/>
</dbReference>
<reference evidence="1" key="1">
    <citation type="submission" date="2020-03" db="EMBL/GenBank/DDBJ databases">
        <title>Draft sequencing of Paenibacilllus sp. S3N08.</title>
        <authorList>
            <person name="Kim D.-U."/>
        </authorList>
    </citation>
    <scope>NUCLEOTIDE SEQUENCE</scope>
    <source>
        <strain evidence="1">S3N08</strain>
    </source>
</reference>
<name>A0ABX0J776_9BACL</name>
<dbReference type="Proteomes" id="UP001165962">
    <property type="component" value="Unassembled WGS sequence"/>
</dbReference>
<proteinExistence type="predicted"/>
<organism evidence="1 2">
    <name type="scientific">Paenibacillus agricola</name>
    <dbReference type="NCBI Taxonomy" id="2716264"/>
    <lineage>
        <taxon>Bacteria</taxon>
        <taxon>Bacillati</taxon>
        <taxon>Bacillota</taxon>
        <taxon>Bacilli</taxon>
        <taxon>Bacillales</taxon>
        <taxon>Paenibacillaceae</taxon>
        <taxon>Paenibacillus</taxon>
    </lineage>
</organism>
<sequence length="204" mass="24169">MENLFPSLKITIKGEGKEKDNDKDFFKECKEKNTELIDGFSSSYLEEKEWIENQFQEFKHGCNHSIHNELSRFYKDRFENAYIYASGIVPGYPRKEDITDYIISSDLEQIENTMNNIIQKKIEGIASGFRTLSDLKIVYEDDKELQYNDISQLSAKILSYSTDILQKVKQNYKNRNFDLIWFIVERNIQFYNYTYDGMEDSGGW</sequence>
<keyword evidence="2" id="KW-1185">Reference proteome</keyword>
<dbReference type="EMBL" id="JAAOIW010000002">
    <property type="protein sequence ID" value="NHN29640.1"/>
    <property type="molecule type" value="Genomic_DNA"/>
</dbReference>
<evidence type="ECO:0000313" key="1">
    <source>
        <dbReference type="EMBL" id="NHN29640.1"/>
    </source>
</evidence>
<accession>A0ABX0J776</accession>